<dbReference type="eggNOG" id="ENOG502TJPN">
    <property type="taxonomic scope" value="Eukaryota"/>
</dbReference>
<reference evidence="2" key="1">
    <citation type="submission" date="2016-11" db="UniProtKB">
        <authorList>
            <consortium name="WormBaseParasite"/>
        </authorList>
    </citation>
    <scope>IDENTIFICATION</scope>
</reference>
<dbReference type="WBParaSite" id="Csp11.Scaffold546.g3471.t1">
    <property type="protein sequence ID" value="Csp11.Scaffold546.g3471.t1"/>
    <property type="gene ID" value="Csp11.Scaffold546.g3471"/>
</dbReference>
<evidence type="ECO:0000313" key="2">
    <source>
        <dbReference type="WBParaSite" id="Csp11.Scaffold546.g3471.t1"/>
    </source>
</evidence>
<sequence>MNDSQLISDRIFNNPVIVSEILNNLSNDLIDDLDCRLINKTFNSSCLSIIRRNHERIKIEYIGDKFFFYLDCNIKVLTGIGNEFHDCSECFKMLTRCSVFGPIGVTQCLKKRMHRHYSALIVNDVYLDFFACDSRVFNKCTNDITCDKLILQICEEEYDVLPLHRYDGGETRKMTNMCIPREVLELLIRKWKVKRIEIKFMERPFGSHMKNDWISSGKFSRIRFDNPFEKTEKSRMKYTFESVKIDLSDSLFWKIGFDEEKENGYKNLIANVRRMFPTENISIEFSHWRNRWNQSFEKMRENIMGIVFEEEQRNLRVDIQCFPLSTFSPEHSSQFHFRCHQFETSIQDSHEIIHRRRLENNQFIKEKWIGKRYKMVDEGNRCTINFDIYST</sequence>
<dbReference type="Proteomes" id="UP000095282">
    <property type="component" value="Unplaced"/>
</dbReference>
<dbReference type="AlphaFoldDB" id="A0A1I7T8K0"/>
<evidence type="ECO:0000313" key="1">
    <source>
        <dbReference type="Proteomes" id="UP000095282"/>
    </source>
</evidence>
<protein>
    <submittedName>
        <fullName evidence="2">F-box domain-containing protein</fullName>
    </submittedName>
</protein>
<dbReference type="Pfam" id="PF06542">
    <property type="entry name" value="PHA-1"/>
    <property type="match status" value="1"/>
</dbReference>
<organism evidence="1 2">
    <name type="scientific">Caenorhabditis tropicalis</name>
    <dbReference type="NCBI Taxonomy" id="1561998"/>
    <lineage>
        <taxon>Eukaryota</taxon>
        <taxon>Metazoa</taxon>
        <taxon>Ecdysozoa</taxon>
        <taxon>Nematoda</taxon>
        <taxon>Chromadorea</taxon>
        <taxon>Rhabditida</taxon>
        <taxon>Rhabditina</taxon>
        <taxon>Rhabditomorpha</taxon>
        <taxon>Rhabditoidea</taxon>
        <taxon>Rhabditidae</taxon>
        <taxon>Peloderinae</taxon>
        <taxon>Caenorhabditis</taxon>
    </lineage>
</organism>
<proteinExistence type="predicted"/>
<name>A0A1I7T8K0_9PELO</name>
<keyword evidence="1" id="KW-1185">Reference proteome</keyword>
<dbReference type="InterPro" id="IPR009497">
    <property type="entry name" value="Regulator_protein_PHA-1"/>
</dbReference>
<accession>A0A1I7T8K0</accession>